<protein>
    <recommendedName>
        <fullName evidence="9">Protein yellow</fullName>
    </recommendedName>
</protein>
<dbReference type="SUPFAM" id="SSF101898">
    <property type="entry name" value="NHL repeat"/>
    <property type="match status" value="1"/>
</dbReference>
<dbReference type="PRINTS" id="PR01366">
    <property type="entry name" value="ROYALJELLY"/>
</dbReference>
<sequence>MRYLVVLSLLCMQALAKNNLNVKFQWKQLDFMFPSEDSRRQAIEHEDYIQEHNLPLGLEVYENRLFITVPRWKSGVAASLNYIDITDSASSPKLRPYPNWQAHNLTSDSSPEIVSPFRIKADRCGRLWVLDTGTSDLLGDTKILAPARVSIYNLKDDSLLRQYTIPKNQLKEESFLGNIVVEVVNCDDTFAYIGDLGKGALIVYSWKNNTSWKVTHNYFNVDPLSGDFNVSGIVFEWTDGIFGLALTSPNERGFSTLYFHPLVSQNEFAVSTEVLRDPELARNSYHNFTLLGSRGPKGQSTASFLHTKTNVLFYGLVNLNAVDCWKTTLPYKTATQGRVYQDDVTMVFPNDLKVDTNDNLWVLSDRLPKFMYKKLDTEDINFRILTAPVSEAIKGTVCDTEPSSSIMDRFRPSVTTQEQESTPKPNGKSSASRSHVTLSLILFAVYFLRF</sequence>
<feature type="region of interest" description="Disordered" evidence="5">
    <location>
        <begin position="400"/>
        <end position="431"/>
    </location>
</feature>
<gene>
    <name evidence="7" type="ORF">HHI36_014074</name>
</gene>
<dbReference type="InterPro" id="IPR017996">
    <property type="entry name" value="MRJP/yellow-related"/>
</dbReference>
<keyword evidence="3" id="KW-0964">Secreted</keyword>
<dbReference type="GO" id="GO:0005576">
    <property type="term" value="C:extracellular region"/>
    <property type="evidence" value="ECO:0007669"/>
    <property type="project" value="UniProtKB-SubCell"/>
</dbReference>
<accession>A0ABD2N1S7</accession>
<comment type="similarity">
    <text evidence="2">Belongs to the major royal jelly protein family.</text>
</comment>
<feature type="compositionally biased region" description="Polar residues" evidence="5">
    <location>
        <begin position="413"/>
        <end position="431"/>
    </location>
</feature>
<dbReference type="AlphaFoldDB" id="A0ABD2N1S7"/>
<evidence type="ECO:0000313" key="8">
    <source>
        <dbReference type="Proteomes" id="UP001516400"/>
    </source>
</evidence>
<evidence type="ECO:0008006" key="9">
    <source>
        <dbReference type="Google" id="ProtNLM"/>
    </source>
</evidence>
<evidence type="ECO:0000256" key="3">
    <source>
        <dbReference type="ARBA" id="ARBA00022525"/>
    </source>
</evidence>
<comment type="subcellular location">
    <subcellularLocation>
        <location evidence="1">Secreted</location>
    </subcellularLocation>
</comment>
<evidence type="ECO:0000256" key="1">
    <source>
        <dbReference type="ARBA" id="ARBA00004613"/>
    </source>
</evidence>
<proteinExistence type="inferred from homology"/>
<evidence type="ECO:0000313" key="7">
    <source>
        <dbReference type="EMBL" id="KAL3272605.1"/>
    </source>
</evidence>
<feature type="chain" id="PRO_5044891707" description="Protein yellow" evidence="6">
    <location>
        <begin position="17"/>
        <end position="450"/>
    </location>
</feature>
<keyword evidence="8" id="KW-1185">Reference proteome</keyword>
<dbReference type="FunFam" id="2.120.10.30:FF:000045">
    <property type="entry name" value="Blast:Protein yellow"/>
    <property type="match status" value="1"/>
</dbReference>
<dbReference type="Gene3D" id="2.120.10.30">
    <property type="entry name" value="TolB, C-terminal domain"/>
    <property type="match status" value="1"/>
</dbReference>
<evidence type="ECO:0000256" key="5">
    <source>
        <dbReference type="SAM" id="MobiDB-lite"/>
    </source>
</evidence>
<dbReference type="EMBL" id="JABFTP020000062">
    <property type="protein sequence ID" value="KAL3272605.1"/>
    <property type="molecule type" value="Genomic_DNA"/>
</dbReference>
<evidence type="ECO:0000256" key="6">
    <source>
        <dbReference type="SAM" id="SignalP"/>
    </source>
</evidence>
<dbReference type="InterPro" id="IPR011042">
    <property type="entry name" value="6-blade_b-propeller_TolB-like"/>
</dbReference>
<keyword evidence="4 6" id="KW-0732">Signal</keyword>
<name>A0ABD2N1S7_9CUCU</name>
<organism evidence="7 8">
    <name type="scientific">Cryptolaemus montrouzieri</name>
    <dbReference type="NCBI Taxonomy" id="559131"/>
    <lineage>
        <taxon>Eukaryota</taxon>
        <taxon>Metazoa</taxon>
        <taxon>Ecdysozoa</taxon>
        <taxon>Arthropoda</taxon>
        <taxon>Hexapoda</taxon>
        <taxon>Insecta</taxon>
        <taxon>Pterygota</taxon>
        <taxon>Neoptera</taxon>
        <taxon>Endopterygota</taxon>
        <taxon>Coleoptera</taxon>
        <taxon>Polyphaga</taxon>
        <taxon>Cucujiformia</taxon>
        <taxon>Coccinelloidea</taxon>
        <taxon>Coccinellidae</taxon>
        <taxon>Scymninae</taxon>
        <taxon>Scymnini</taxon>
        <taxon>Cryptolaemus</taxon>
    </lineage>
</organism>
<feature type="signal peptide" evidence="6">
    <location>
        <begin position="1"/>
        <end position="16"/>
    </location>
</feature>
<dbReference type="PANTHER" id="PTHR10009">
    <property type="entry name" value="PROTEIN YELLOW-RELATED"/>
    <property type="match status" value="1"/>
</dbReference>
<dbReference type="PANTHER" id="PTHR10009:SF12">
    <property type="entry name" value="LD43175P"/>
    <property type="match status" value="1"/>
</dbReference>
<evidence type="ECO:0000256" key="2">
    <source>
        <dbReference type="ARBA" id="ARBA00009127"/>
    </source>
</evidence>
<comment type="caution">
    <text evidence="7">The sequence shown here is derived from an EMBL/GenBank/DDBJ whole genome shotgun (WGS) entry which is preliminary data.</text>
</comment>
<reference evidence="7 8" key="1">
    <citation type="journal article" date="2021" name="BMC Biol.">
        <title>Horizontally acquired antibacterial genes associated with adaptive radiation of ladybird beetles.</title>
        <authorList>
            <person name="Li H.S."/>
            <person name="Tang X.F."/>
            <person name="Huang Y.H."/>
            <person name="Xu Z.Y."/>
            <person name="Chen M.L."/>
            <person name="Du X.Y."/>
            <person name="Qiu B.Y."/>
            <person name="Chen P.T."/>
            <person name="Zhang W."/>
            <person name="Slipinski A."/>
            <person name="Escalona H.E."/>
            <person name="Waterhouse R.M."/>
            <person name="Zwick A."/>
            <person name="Pang H."/>
        </authorList>
    </citation>
    <scope>NUCLEOTIDE SEQUENCE [LARGE SCALE GENOMIC DNA]</scope>
    <source>
        <strain evidence="7">SYSU2018</strain>
    </source>
</reference>
<dbReference type="Pfam" id="PF03022">
    <property type="entry name" value="MRJP"/>
    <property type="match status" value="1"/>
</dbReference>
<dbReference type="Proteomes" id="UP001516400">
    <property type="component" value="Unassembled WGS sequence"/>
</dbReference>
<evidence type="ECO:0000256" key="4">
    <source>
        <dbReference type="ARBA" id="ARBA00022729"/>
    </source>
</evidence>